<dbReference type="OrthoDB" id="9816564at2"/>
<dbReference type="RefSeq" id="WP_088382735.1">
    <property type="nucleotide sequence ID" value="NZ_NIOF01000001.1"/>
</dbReference>
<dbReference type="Gene3D" id="3.40.50.2000">
    <property type="entry name" value="Glycogen Phosphorylase B"/>
    <property type="match status" value="1"/>
</dbReference>
<accession>A0A246JN31</accession>
<evidence type="ECO:0000256" key="1">
    <source>
        <dbReference type="SAM" id="MobiDB-lite"/>
    </source>
</evidence>
<dbReference type="AlphaFoldDB" id="A0A246JN31"/>
<reference evidence="2 3" key="1">
    <citation type="journal article" date="2008" name="Int. J. Syst. Evol. Microbiol.">
        <title>Description of Roseateles aquatilis sp. nov. and Roseateles terrae sp. nov., in the class Betaproteobacteria, and emended description of the genus Roseateles.</title>
        <authorList>
            <person name="Gomila M."/>
            <person name="Bowien B."/>
            <person name="Falsen E."/>
            <person name="Moore E.R."/>
            <person name="Lalucat J."/>
        </authorList>
    </citation>
    <scope>NUCLEOTIDE SEQUENCE [LARGE SCALE GENOMIC DNA]</scope>
    <source>
        <strain evidence="2 3">CCUG 48205</strain>
    </source>
</reference>
<dbReference type="SUPFAM" id="SSF53756">
    <property type="entry name" value="UDP-Glycosyltransferase/glycogen phosphorylase"/>
    <property type="match status" value="1"/>
</dbReference>
<protein>
    <recommendedName>
        <fullName evidence="4">Glycosyltransferase subfamily 4-like N-terminal domain-containing protein</fullName>
    </recommendedName>
</protein>
<comment type="caution">
    <text evidence="2">The sequence shown here is derived from an EMBL/GenBank/DDBJ whole genome shotgun (WGS) entry which is preliminary data.</text>
</comment>
<sequence>MTGPHVMTGTPRILFVTPVAPFPADSGGAQRSFLLYQALRRLGEVDTVLVSARRPTDEALAVLRRDFGLKEIVEPHPGTFTLRRLDFGYGPIAVNVLRLTRWLLGSRTTLFRSRRMAARLGAVIDQGRYDFAVGRYLWPLVQADVPARLPTWLDVDDLESEVWQSRADEAGPGWLQAYYRRIAASYEQAQRALLRRMAGGWVAKARDARRLARPDLRELPNIPFANYPAPAEPLRHVAGDDGKLHVIGVAAFDYRPNLLGFDWFVTRVWPRLRERFPRAQLDLVGKLVDADVAARWAAVPGVVLHGRVPELPPYYERALFAVAPIFQGGGTNIKVIEALVYGRCCVVTPHAAKGFEGLEGLFEAADEDSFARQCADLLAAPQAGLDLGRHGARSAGERFSFQGFARAVEAVLTTAATSTQGGMSASAPQAASAGASTPPAGTAAATTATPSATTSAASASLGDPA</sequence>
<gene>
    <name evidence="2" type="ORF">CDN99_03765</name>
</gene>
<dbReference type="EMBL" id="NIOF01000001">
    <property type="protein sequence ID" value="OWQ93589.1"/>
    <property type="molecule type" value="Genomic_DNA"/>
</dbReference>
<dbReference type="Pfam" id="PF13692">
    <property type="entry name" value="Glyco_trans_1_4"/>
    <property type="match status" value="1"/>
</dbReference>
<evidence type="ECO:0000313" key="3">
    <source>
        <dbReference type="Proteomes" id="UP000197468"/>
    </source>
</evidence>
<proteinExistence type="predicted"/>
<dbReference type="Proteomes" id="UP000197468">
    <property type="component" value="Unassembled WGS sequence"/>
</dbReference>
<keyword evidence="3" id="KW-1185">Reference proteome</keyword>
<evidence type="ECO:0000313" key="2">
    <source>
        <dbReference type="EMBL" id="OWQ93589.1"/>
    </source>
</evidence>
<feature type="region of interest" description="Disordered" evidence="1">
    <location>
        <begin position="419"/>
        <end position="465"/>
    </location>
</feature>
<organism evidence="2 3">
    <name type="scientific">Roseateles aquatilis</name>
    <dbReference type="NCBI Taxonomy" id="431061"/>
    <lineage>
        <taxon>Bacteria</taxon>
        <taxon>Pseudomonadati</taxon>
        <taxon>Pseudomonadota</taxon>
        <taxon>Betaproteobacteria</taxon>
        <taxon>Burkholderiales</taxon>
        <taxon>Sphaerotilaceae</taxon>
        <taxon>Roseateles</taxon>
    </lineage>
</organism>
<name>A0A246JN31_9BURK</name>
<evidence type="ECO:0008006" key="4">
    <source>
        <dbReference type="Google" id="ProtNLM"/>
    </source>
</evidence>
<feature type="compositionally biased region" description="Low complexity" evidence="1">
    <location>
        <begin position="424"/>
        <end position="465"/>
    </location>
</feature>